<accession>A0A8X7BNP6</accession>
<dbReference type="Proteomes" id="UP000886998">
    <property type="component" value="Unassembled WGS sequence"/>
</dbReference>
<sequence>MALVRNSPEMENMVESFVDTTDAAGPWANTLVRSRSSITGIRAERMTPNTAHNMGEKKNGKQINGTKLTECAAAVSCENDFSVGVGGKRKATALKLRPGPQPAIAQS</sequence>
<protein>
    <submittedName>
        <fullName evidence="1">Uncharacterized protein</fullName>
    </submittedName>
</protein>
<evidence type="ECO:0000313" key="2">
    <source>
        <dbReference type="Proteomes" id="UP000886998"/>
    </source>
</evidence>
<gene>
    <name evidence="1" type="ORF">TNIN_205911</name>
</gene>
<proteinExistence type="predicted"/>
<name>A0A8X7BNP6_9ARAC</name>
<comment type="caution">
    <text evidence="1">The sequence shown here is derived from an EMBL/GenBank/DDBJ whole genome shotgun (WGS) entry which is preliminary data.</text>
</comment>
<dbReference type="EMBL" id="BMAV01000034">
    <property type="protein sequence ID" value="GFY36992.1"/>
    <property type="molecule type" value="Genomic_DNA"/>
</dbReference>
<dbReference type="AlphaFoldDB" id="A0A8X7BNP6"/>
<evidence type="ECO:0000313" key="1">
    <source>
        <dbReference type="EMBL" id="GFY36992.1"/>
    </source>
</evidence>
<reference evidence="1" key="1">
    <citation type="submission" date="2020-08" db="EMBL/GenBank/DDBJ databases">
        <title>Multicomponent nature underlies the extraordinary mechanical properties of spider dragline silk.</title>
        <authorList>
            <person name="Kono N."/>
            <person name="Nakamura H."/>
            <person name="Mori M."/>
            <person name="Yoshida Y."/>
            <person name="Ohtoshi R."/>
            <person name="Malay A.D."/>
            <person name="Moran D.A.P."/>
            <person name="Tomita M."/>
            <person name="Numata K."/>
            <person name="Arakawa K."/>
        </authorList>
    </citation>
    <scope>NUCLEOTIDE SEQUENCE</scope>
</reference>
<keyword evidence="2" id="KW-1185">Reference proteome</keyword>
<organism evidence="1 2">
    <name type="scientific">Trichonephila inaurata madagascariensis</name>
    <dbReference type="NCBI Taxonomy" id="2747483"/>
    <lineage>
        <taxon>Eukaryota</taxon>
        <taxon>Metazoa</taxon>
        <taxon>Ecdysozoa</taxon>
        <taxon>Arthropoda</taxon>
        <taxon>Chelicerata</taxon>
        <taxon>Arachnida</taxon>
        <taxon>Araneae</taxon>
        <taxon>Araneomorphae</taxon>
        <taxon>Entelegynae</taxon>
        <taxon>Araneoidea</taxon>
        <taxon>Nephilidae</taxon>
        <taxon>Trichonephila</taxon>
        <taxon>Trichonephila inaurata</taxon>
    </lineage>
</organism>